<feature type="region of interest" description="Disordered" evidence="1">
    <location>
        <begin position="153"/>
        <end position="181"/>
    </location>
</feature>
<dbReference type="EMBL" id="JAXAFJ010000003">
    <property type="protein sequence ID" value="MDX6805921.1"/>
    <property type="molecule type" value="Genomic_DNA"/>
</dbReference>
<comment type="caution">
    <text evidence="3">The sequence shown here is derived from an EMBL/GenBank/DDBJ whole genome shotgun (WGS) entry which is preliminary data.</text>
</comment>
<organism evidence="3 4">
    <name type="scientific">Terrihabitans rhizophilus</name>
    <dbReference type="NCBI Taxonomy" id="3092662"/>
    <lineage>
        <taxon>Bacteria</taxon>
        <taxon>Pseudomonadati</taxon>
        <taxon>Pseudomonadota</taxon>
        <taxon>Alphaproteobacteria</taxon>
        <taxon>Hyphomicrobiales</taxon>
        <taxon>Terrihabitans</taxon>
    </lineage>
</organism>
<feature type="signal peptide" evidence="2">
    <location>
        <begin position="1"/>
        <end position="22"/>
    </location>
</feature>
<feature type="region of interest" description="Disordered" evidence="1">
    <location>
        <begin position="58"/>
        <end position="85"/>
    </location>
</feature>
<evidence type="ECO:0000256" key="1">
    <source>
        <dbReference type="SAM" id="MobiDB-lite"/>
    </source>
</evidence>
<evidence type="ECO:0000256" key="2">
    <source>
        <dbReference type="SAM" id="SignalP"/>
    </source>
</evidence>
<proteinExistence type="predicted"/>
<reference evidence="3 4" key="1">
    <citation type="submission" date="2023-11" db="EMBL/GenBank/DDBJ databases">
        <authorList>
            <person name="Bao R."/>
        </authorList>
    </citation>
    <scope>NUCLEOTIDE SEQUENCE [LARGE SCALE GENOMIC DNA]</scope>
    <source>
        <strain evidence="3 4">PJ23</strain>
    </source>
</reference>
<evidence type="ECO:0008006" key="5">
    <source>
        <dbReference type="Google" id="ProtNLM"/>
    </source>
</evidence>
<sequence>MRTHLFALAAIAAILPALSAVAVAQAVGTTGAVSIERGGNPLWAVPLDDLEAQRERPLFSPTRRPPPAQEIAAPPPAAPPAAPAPPALPPLQLIGTIKVGGGGYGLFTSTISQVTITLRPGEAFGGWTLLSLLPRSAVVASEGREVVLALPEPDIAAVPGPPGAPSDKPDPVNEPIFYPEH</sequence>
<name>A0ABU4RT10_9HYPH</name>
<evidence type="ECO:0000313" key="4">
    <source>
        <dbReference type="Proteomes" id="UP001274321"/>
    </source>
</evidence>
<evidence type="ECO:0000313" key="3">
    <source>
        <dbReference type="EMBL" id="MDX6805921.1"/>
    </source>
</evidence>
<feature type="chain" id="PRO_5047101671" description="General secretion pathway protein N" evidence="2">
    <location>
        <begin position="23"/>
        <end position="181"/>
    </location>
</feature>
<keyword evidence="4" id="KW-1185">Reference proteome</keyword>
<dbReference type="Proteomes" id="UP001274321">
    <property type="component" value="Unassembled WGS sequence"/>
</dbReference>
<protein>
    <recommendedName>
        <fullName evidence="5">General secretion pathway protein N</fullName>
    </recommendedName>
</protein>
<keyword evidence="2" id="KW-0732">Signal</keyword>
<accession>A0ABU4RT10</accession>
<feature type="compositionally biased region" description="Pro residues" evidence="1">
    <location>
        <begin position="63"/>
        <end position="85"/>
    </location>
</feature>
<gene>
    <name evidence="3" type="ORF">SCD90_07580</name>
</gene>